<dbReference type="Proteomes" id="UP000431401">
    <property type="component" value="Unassembled WGS sequence"/>
</dbReference>
<dbReference type="RefSeq" id="WP_153339395.1">
    <property type="nucleotide sequence ID" value="NZ_WEGI01000002.1"/>
</dbReference>
<dbReference type="InterPro" id="IPR000064">
    <property type="entry name" value="NLP_P60_dom"/>
</dbReference>
<dbReference type="PANTHER" id="PTHR47359:SF3">
    <property type="entry name" value="NLP_P60 DOMAIN-CONTAINING PROTEIN-RELATED"/>
    <property type="match status" value="1"/>
</dbReference>
<proteinExistence type="inferred from homology"/>
<accession>A0A7K0DLC8</accession>
<dbReference type="EMBL" id="WEGI01000002">
    <property type="protein sequence ID" value="MQY25594.1"/>
    <property type="molecule type" value="Genomic_DNA"/>
</dbReference>
<evidence type="ECO:0000256" key="4">
    <source>
        <dbReference type="ARBA" id="ARBA00022807"/>
    </source>
</evidence>
<dbReference type="GO" id="GO:0006508">
    <property type="term" value="P:proteolysis"/>
    <property type="evidence" value="ECO:0007669"/>
    <property type="project" value="UniProtKB-KW"/>
</dbReference>
<dbReference type="InterPro" id="IPR051794">
    <property type="entry name" value="PG_Endopeptidase_C40"/>
</dbReference>
<dbReference type="AlphaFoldDB" id="A0A7K0DLC8"/>
<evidence type="ECO:0000259" key="6">
    <source>
        <dbReference type="PROSITE" id="PS51935"/>
    </source>
</evidence>
<keyword evidence="4" id="KW-0788">Thiol protease</keyword>
<dbReference type="GO" id="GO:0008234">
    <property type="term" value="F:cysteine-type peptidase activity"/>
    <property type="evidence" value="ECO:0007669"/>
    <property type="project" value="UniProtKB-KW"/>
</dbReference>
<dbReference type="Pfam" id="PF00877">
    <property type="entry name" value="NLPC_P60"/>
    <property type="match status" value="1"/>
</dbReference>
<keyword evidence="3" id="KW-0378">Hydrolase</keyword>
<comment type="caution">
    <text evidence="7">The sequence shown here is derived from an EMBL/GenBank/DDBJ whole genome shotgun (WGS) entry which is preliminary data.</text>
</comment>
<dbReference type="OrthoDB" id="5177647at2"/>
<reference evidence="7 8" key="1">
    <citation type="submission" date="2019-10" db="EMBL/GenBank/DDBJ databases">
        <title>Nocardia macrotermitis sp. nov. and Nocardia aurantia sp. nov., isolated from the gut of fungus growing-termite Macrotermes natalensis.</title>
        <authorList>
            <person name="Benndorf R."/>
            <person name="Schwitalla J."/>
            <person name="Martin K."/>
            <person name="De Beer W."/>
            <person name="Kaster A.-K."/>
            <person name="Vollmers J."/>
            <person name="Poulsen M."/>
            <person name="Beemelmanns C."/>
        </authorList>
    </citation>
    <scope>NUCLEOTIDE SEQUENCE [LARGE SCALE GENOMIC DNA]</scope>
    <source>
        <strain evidence="7 8">RB56</strain>
    </source>
</reference>
<name>A0A7K0DLC8_9NOCA</name>
<organism evidence="7 8">
    <name type="scientific">Nocardia aurantia</name>
    <dbReference type="NCBI Taxonomy" id="2585199"/>
    <lineage>
        <taxon>Bacteria</taxon>
        <taxon>Bacillati</taxon>
        <taxon>Actinomycetota</taxon>
        <taxon>Actinomycetes</taxon>
        <taxon>Mycobacteriales</taxon>
        <taxon>Nocardiaceae</taxon>
        <taxon>Nocardia</taxon>
    </lineage>
</organism>
<gene>
    <name evidence="7" type="ORF">NRB56_11510</name>
</gene>
<evidence type="ECO:0000313" key="7">
    <source>
        <dbReference type="EMBL" id="MQY25594.1"/>
    </source>
</evidence>
<evidence type="ECO:0000313" key="8">
    <source>
        <dbReference type="Proteomes" id="UP000431401"/>
    </source>
</evidence>
<feature type="signal peptide" evidence="5">
    <location>
        <begin position="1"/>
        <end position="35"/>
    </location>
</feature>
<evidence type="ECO:0000256" key="3">
    <source>
        <dbReference type="ARBA" id="ARBA00022801"/>
    </source>
</evidence>
<dbReference type="PROSITE" id="PS51935">
    <property type="entry name" value="NLPC_P60"/>
    <property type="match status" value="1"/>
</dbReference>
<keyword evidence="2" id="KW-0645">Protease</keyword>
<sequence length="215" mass="21613">MAIKRQGRLHRAVAAGAVGAATLSGLLVPAVPAGAQTITVAGIGQVDLPDGIPVPADIPGVNVDPAAGGPADIVPGPALPPPPPLPFALPPLLLPPPPAAFETPGQRAADAALSKIGSPYSYGATGPDAFDCSGLVQWSYEQAGVDVPRTSYEQESAGAPVSLDDLQPGDVITFYGGSHSGIYVGDGNVVHAADYGQPVDVAPLYSMPVTSAHRY</sequence>
<feature type="chain" id="PRO_5029871092" description="NlpC/P60 domain-containing protein" evidence="5">
    <location>
        <begin position="36"/>
        <end position="215"/>
    </location>
</feature>
<evidence type="ECO:0000256" key="1">
    <source>
        <dbReference type="ARBA" id="ARBA00007074"/>
    </source>
</evidence>
<dbReference type="PANTHER" id="PTHR47359">
    <property type="entry name" value="PEPTIDOGLYCAN DL-ENDOPEPTIDASE CWLO"/>
    <property type="match status" value="1"/>
</dbReference>
<feature type="domain" description="NlpC/P60" evidence="6">
    <location>
        <begin position="102"/>
        <end position="215"/>
    </location>
</feature>
<protein>
    <recommendedName>
        <fullName evidence="6">NlpC/P60 domain-containing protein</fullName>
    </recommendedName>
</protein>
<evidence type="ECO:0000256" key="5">
    <source>
        <dbReference type="SAM" id="SignalP"/>
    </source>
</evidence>
<keyword evidence="5" id="KW-0732">Signal</keyword>
<keyword evidence="8" id="KW-1185">Reference proteome</keyword>
<dbReference type="Gene3D" id="3.90.1720.10">
    <property type="entry name" value="endopeptidase domain like (from Nostoc punctiforme)"/>
    <property type="match status" value="1"/>
</dbReference>
<evidence type="ECO:0000256" key="2">
    <source>
        <dbReference type="ARBA" id="ARBA00022670"/>
    </source>
</evidence>
<dbReference type="InterPro" id="IPR038765">
    <property type="entry name" value="Papain-like_cys_pep_sf"/>
</dbReference>
<comment type="similarity">
    <text evidence="1">Belongs to the peptidase C40 family.</text>
</comment>
<dbReference type="SUPFAM" id="SSF54001">
    <property type="entry name" value="Cysteine proteinases"/>
    <property type="match status" value="1"/>
</dbReference>